<protein>
    <submittedName>
        <fullName evidence="2">Uncharacterized protein</fullName>
    </submittedName>
</protein>
<organism evidence="2 3">
    <name type="scientific">Tulasnella calospora MUT 4182</name>
    <dbReference type="NCBI Taxonomy" id="1051891"/>
    <lineage>
        <taxon>Eukaryota</taxon>
        <taxon>Fungi</taxon>
        <taxon>Dikarya</taxon>
        <taxon>Basidiomycota</taxon>
        <taxon>Agaricomycotina</taxon>
        <taxon>Agaricomycetes</taxon>
        <taxon>Cantharellales</taxon>
        <taxon>Tulasnellaceae</taxon>
        <taxon>Tulasnella</taxon>
    </lineage>
</organism>
<evidence type="ECO:0000256" key="1">
    <source>
        <dbReference type="SAM" id="MobiDB-lite"/>
    </source>
</evidence>
<gene>
    <name evidence="2" type="ORF">M407DRAFT_242832</name>
</gene>
<proteinExistence type="predicted"/>
<evidence type="ECO:0000313" key="2">
    <source>
        <dbReference type="EMBL" id="KIO28903.1"/>
    </source>
</evidence>
<accession>A0A0C3L574</accession>
<feature type="compositionally biased region" description="Polar residues" evidence="1">
    <location>
        <begin position="238"/>
        <end position="248"/>
    </location>
</feature>
<dbReference type="PANTHER" id="PTHR31649">
    <property type="entry name" value="AGAP009604-PA"/>
    <property type="match status" value="1"/>
</dbReference>
<dbReference type="PANTHER" id="PTHR31649:SF1">
    <property type="entry name" value="FARNESOIC ACID O-METHYL TRANSFERASE DOMAIN-CONTAINING PROTEIN"/>
    <property type="match status" value="1"/>
</dbReference>
<feature type="region of interest" description="Disordered" evidence="1">
    <location>
        <begin position="222"/>
        <end position="248"/>
    </location>
</feature>
<dbReference type="OrthoDB" id="3237766at2759"/>
<dbReference type="AlphaFoldDB" id="A0A0C3L574"/>
<dbReference type="Proteomes" id="UP000054248">
    <property type="component" value="Unassembled WGS sequence"/>
</dbReference>
<dbReference type="HOGENOM" id="CLU_1120810_0_0_1"/>
<evidence type="ECO:0000313" key="3">
    <source>
        <dbReference type="Proteomes" id="UP000054248"/>
    </source>
</evidence>
<reference evidence="2 3" key="1">
    <citation type="submission" date="2014-04" db="EMBL/GenBank/DDBJ databases">
        <authorList>
            <consortium name="DOE Joint Genome Institute"/>
            <person name="Kuo A."/>
            <person name="Girlanda M."/>
            <person name="Perotto S."/>
            <person name="Kohler A."/>
            <person name="Nagy L.G."/>
            <person name="Floudas D."/>
            <person name="Copeland A."/>
            <person name="Barry K.W."/>
            <person name="Cichocki N."/>
            <person name="Veneault-Fourrey C."/>
            <person name="LaButti K."/>
            <person name="Lindquist E.A."/>
            <person name="Lipzen A."/>
            <person name="Lundell T."/>
            <person name="Morin E."/>
            <person name="Murat C."/>
            <person name="Sun H."/>
            <person name="Tunlid A."/>
            <person name="Henrissat B."/>
            <person name="Grigoriev I.V."/>
            <person name="Hibbett D.S."/>
            <person name="Martin F."/>
            <person name="Nordberg H.P."/>
            <person name="Cantor M.N."/>
            <person name="Hua S.X."/>
        </authorList>
    </citation>
    <scope>NUCLEOTIDE SEQUENCE [LARGE SCALE GENOMIC DNA]</scope>
    <source>
        <strain evidence="2 3">MUT 4182</strain>
    </source>
</reference>
<sequence length="248" mass="27894">MKEEKAEYERQAAIVENMLVVNDTRPRQAPLTRGRVPVRWLKYSTTVTDVAVPLGYEDGDPDPYLWDHQKLYVVRIFYEGRYRVGKLGWNIGHGKFMYIPFSKTQSEVMLPREECDVLCGDNADFAWFRIREGEQFGVSQVASEIPDPYELFVANPTSDEGAERAYVCAAEHEAGVQLGEVTDGARHANIPWIGDELHITPFLVLLIRRGALISRDTVNDEPATALLPMPSSDGPSEKATSTSYVDQV</sequence>
<keyword evidence="3" id="KW-1185">Reference proteome</keyword>
<name>A0A0C3L574_9AGAM</name>
<dbReference type="EMBL" id="KN822989">
    <property type="protein sequence ID" value="KIO28903.1"/>
    <property type="molecule type" value="Genomic_DNA"/>
</dbReference>
<reference evidence="3" key="2">
    <citation type="submission" date="2015-01" db="EMBL/GenBank/DDBJ databases">
        <title>Evolutionary Origins and Diversification of the Mycorrhizal Mutualists.</title>
        <authorList>
            <consortium name="DOE Joint Genome Institute"/>
            <consortium name="Mycorrhizal Genomics Consortium"/>
            <person name="Kohler A."/>
            <person name="Kuo A."/>
            <person name="Nagy L.G."/>
            <person name="Floudas D."/>
            <person name="Copeland A."/>
            <person name="Barry K.W."/>
            <person name="Cichocki N."/>
            <person name="Veneault-Fourrey C."/>
            <person name="LaButti K."/>
            <person name="Lindquist E.A."/>
            <person name="Lipzen A."/>
            <person name="Lundell T."/>
            <person name="Morin E."/>
            <person name="Murat C."/>
            <person name="Riley R."/>
            <person name="Ohm R."/>
            <person name="Sun H."/>
            <person name="Tunlid A."/>
            <person name="Henrissat B."/>
            <person name="Grigoriev I.V."/>
            <person name="Hibbett D.S."/>
            <person name="Martin F."/>
        </authorList>
    </citation>
    <scope>NUCLEOTIDE SEQUENCE [LARGE SCALE GENOMIC DNA]</scope>
    <source>
        <strain evidence="3">MUT 4182</strain>
    </source>
</reference>